<keyword evidence="4 6" id="KW-1133">Transmembrane helix</keyword>
<evidence type="ECO:0000313" key="9">
    <source>
        <dbReference type="Proteomes" id="UP001465976"/>
    </source>
</evidence>
<evidence type="ECO:0000256" key="3">
    <source>
        <dbReference type="ARBA" id="ARBA00022692"/>
    </source>
</evidence>
<dbReference type="Pfam" id="PF07690">
    <property type="entry name" value="MFS_1"/>
    <property type="match status" value="1"/>
</dbReference>
<dbReference type="Gene3D" id="1.20.1250.20">
    <property type="entry name" value="MFS general substrate transporter like domains"/>
    <property type="match status" value="1"/>
</dbReference>
<feature type="transmembrane region" description="Helical" evidence="6">
    <location>
        <begin position="351"/>
        <end position="369"/>
    </location>
</feature>
<dbReference type="CDD" id="cd17330">
    <property type="entry name" value="MFS_SLC46_TetA_like"/>
    <property type="match status" value="1"/>
</dbReference>
<feature type="transmembrane region" description="Helical" evidence="6">
    <location>
        <begin position="463"/>
        <end position="484"/>
    </location>
</feature>
<comment type="subcellular location">
    <subcellularLocation>
        <location evidence="1">Membrane</location>
        <topology evidence="1">Multi-pass membrane protein</topology>
    </subcellularLocation>
</comment>
<dbReference type="PRINTS" id="PR01035">
    <property type="entry name" value="TCRTETA"/>
</dbReference>
<dbReference type="InterPro" id="IPR001958">
    <property type="entry name" value="Tet-R_TetA/multi-R_MdtG-like"/>
</dbReference>
<feature type="transmembrane region" description="Helical" evidence="6">
    <location>
        <begin position="389"/>
        <end position="410"/>
    </location>
</feature>
<feature type="transmembrane region" description="Helical" evidence="6">
    <location>
        <begin position="287"/>
        <end position="308"/>
    </location>
</feature>
<proteinExistence type="predicted"/>
<reference evidence="8 9" key="1">
    <citation type="submission" date="2024-02" db="EMBL/GenBank/DDBJ databases">
        <title>A draft genome for the cacao thread blight pathogen Marasmius crinis-equi.</title>
        <authorList>
            <person name="Cohen S.P."/>
            <person name="Baruah I.K."/>
            <person name="Amoako-Attah I."/>
            <person name="Bukari Y."/>
            <person name="Meinhardt L.W."/>
            <person name="Bailey B.A."/>
        </authorList>
    </citation>
    <scope>NUCLEOTIDE SEQUENCE [LARGE SCALE GENOMIC DNA]</scope>
    <source>
        <strain evidence="8 9">GH-76</strain>
    </source>
</reference>
<feature type="transmembrane region" description="Helical" evidence="6">
    <location>
        <begin position="174"/>
        <end position="196"/>
    </location>
</feature>
<feature type="transmembrane region" description="Helical" evidence="6">
    <location>
        <begin position="431"/>
        <end position="451"/>
    </location>
</feature>
<accession>A0ABR3FSN5</accession>
<gene>
    <name evidence="8" type="ORF">V5O48_003857</name>
</gene>
<feature type="domain" description="Major facilitator superfamily (MFS) profile" evidence="7">
    <location>
        <begin position="44"/>
        <end position="484"/>
    </location>
</feature>
<keyword evidence="2" id="KW-0813">Transport</keyword>
<evidence type="ECO:0000256" key="2">
    <source>
        <dbReference type="ARBA" id="ARBA00022448"/>
    </source>
</evidence>
<dbReference type="SUPFAM" id="SSF103473">
    <property type="entry name" value="MFS general substrate transporter"/>
    <property type="match status" value="1"/>
</dbReference>
<evidence type="ECO:0000256" key="5">
    <source>
        <dbReference type="ARBA" id="ARBA00023136"/>
    </source>
</evidence>
<organism evidence="8 9">
    <name type="scientific">Marasmius crinis-equi</name>
    <dbReference type="NCBI Taxonomy" id="585013"/>
    <lineage>
        <taxon>Eukaryota</taxon>
        <taxon>Fungi</taxon>
        <taxon>Dikarya</taxon>
        <taxon>Basidiomycota</taxon>
        <taxon>Agaricomycotina</taxon>
        <taxon>Agaricomycetes</taxon>
        <taxon>Agaricomycetidae</taxon>
        <taxon>Agaricales</taxon>
        <taxon>Marasmiineae</taxon>
        <taxon>Marasmiaceae</taxon>
        <taxon>Marasmius</taxon>
    </lineage>
</organism>
<feature type="transmembrane region" description="Helical" evidence="6">
    <location>
        <begin position="116"/>
        <end position="134"/>
    </location>
</feature>
<evidence type="ECO:0000259" key="7">
    <source>
        <dbReference type="PROSITE" id="PS50850"/>
    </source>
</evidence>
<keyword evidence="9" id="KW-1185">Reference proteome</keyword>
<dbReference type="InterPro" id="IPR011701">
    <property type="entry name" value="MFS"/>
</dbReference>
<evidence type="ECO:0000313" key="8">
    <source>
        <dbReference type="EMBL" id="KAL0578152.1"/>
    </source>
</evidence>
<evidence type="ECO:0000256" key="1">
    <source>
        <dbReference type="ARBA" id="ARBA00004141"/>
    </source>
</evidence>
<dbReference type="InterPro" id="IPR036259">
    <property type="entry name" value="MFS_trans_sf"/>
</dbReference>
<feature type="transmembrane region" description="Helical" evidence="6">
    <location>
        <begin position="140"/>
        <end position="162"/>
    </location>
</feature>
<evidence type="ECO:0000256" key="4">
    <source>
        <dbReference type="ARBA" id="ARBA00022989"/>
    </source>
</evidence>
<name>A0ABR3FSN5_9AGAR</name>
<keyword evidence="5 6" id="KW-0472">Membrane</keyword>
<dbReference type="InterPro" id="IPR020846">
    <property type="entry name" value="MFS_dom"/>
</dbReference>
<dbReference type="Proteomes" id="UP001465976">
    <property type="component" value="Unassembled WGS sequence"/>
</dbReference>
<dbReference type="PROSITE" id="PS50850">
    <property type="entry name" value="MFS"/>
    <property type="match status" value="1"/>
</dbReference>
<evidence type="ECO:0000256" key="6">
    <source>
        <dbReference type="SAM" id="Phobius"/>
    </source>
</evidence>
<protein>
    <recommendedName>
        <fullName evidence="7">Major facilitator superfamily (MFS) profile domain-containing protein</fullName>
    </recommendedName>
</protein>
<dbReference type="PANTHER" id="PTHR23504:SF15">
    <property type="entry name" value="MAJOR FACILITATOR SUPERFAMILY (MFS) PROFILE DOMAIN-CONTAINING PROTEIN"/>
    <property type="match status" value="1"/>
</dbReference>
<sequence length="507" mass="54316">MVSGRVESIPQDESLPLLHDHRHDVEHTNQPLTTPSATPLPKAQLATLCLIRLVDPIAYCQIFPYINEFINFLNIADDPAQIGFYSGLVESSFAIAQLCAIYQWTRLSNTIGRRPVIALGTLGVAFATVYFGISRSLTEIILSRCLAGIFAGIIAVIHSVLAEITDSTNQSLAFPIYGMFWPLGSILGPLLGGSLSNPAAKYPKYFANSVFEFHPYLLPCLVAGSLSLLGVILAQVCLEETLPSKRPPSIHKVDTSEGGQADSSPGALGVKDLFSISSIRALSLSSFALSFNATAFDVLFVVFCYSPIRSGGLGFSASQIGFSLAAAGTVSALIQLLFMPTILRRYKLASIYNVCIAFWPVVFALIPVLNVIARYGDAGDGLDVQTTSVLWVGILFILALSRVGCVAYSVNMILVKEAAPNPMVLASLNGLIQCVMCLARAISPAIVGAIFSLSVEFNLMAKYFWAFFMVISCLIGCAMGKGILPAGSSNREAQKADLQTVYGATCH</sequence>
<keyword evidence="3 6" id="KW-0812">Transmembrane</keyword>
<comment type="caution">
    <text evidence="8">The sequence shown here is derived from an EMBL/GenBank/DDBJ whole genome shotgun (WGS) entry which is preliminary data.</text>
</comment>
<feature type="transmembrane region" description="Helical" evidence="6">
    <location>
        <begin position="320"/>
        <end position="339"/>
    </location>
</feature>
<dbReference type="EMBL" id="JBAHYK010000117">
    <property type="protein sequence ID" value="KAL0578152.1"/>
    <property type="molecule type" value="Genomic_DNA"/>
</dbReference>
<dbReference type="PANTHER" id="PTHR23504">
    <property type="entry name" value="MAJOR FACILITATOR SUPERFAMILY DOMAIN-CONTAINING PROTEIN 10"/>
    <property type="match status" value="1"/>
</dbReference>